<accession>A0AAV4RDY5</accession>
<name>A0AAV4RDY5_CAEEX</name>
<evidence type="ECO:0000313" key="1">
    <source>
        <dbReference type="EMBL" id="GIY19171.1"/>
    </source>
</evidence>
<comment type="caution">
    <text evidence="1">The sequence shown here is derived from an EMBL/GenBank/DDBJ whole genome shotgun (WGS) entry which is preliminary data.</text>
</comment>
<organism evidence="1 2">
    <name type="scientific">Caerostris extrusa</name>
    <name type="common">Bark spider</name>
    <name type="synonym">Caerostris bankana</name>
    <dbReference type="NCBI Taxonomy" id="172846"/>
    <lineage>
        <taxon>Eukaryota</taxon>
        <taxon>Metazoa</taxon>
        <taxon>Ecdysozoa</taxon>
        <taxon>Arthropoda</taxon>
        <taxon>Chelicerata</taxon>
        <taxon>Arachnida</taxon>
        <taxon>Araneae</taxon>
        <taxon>Araneomorphae</taxon>
        <taxon>Entelegynae</taxon>
        <taxon>Araneoidea</taxon>
        <taxon>Araneidae</taxon>
        <taxon>Caerostris</taxon>
    </lineage>
</organism>
<sequence>MASLKADDESDRLSIKQTSSKLIPQFHSPCGTDAGQEIFHNSPAKADARGENVWRIKPSSFFYLCAIAEEGFDSDYVLGFISARQGCAWKRRGYDTIVNHNSFHVSAASRRRRKKDVANMKLLPGTAIGKKL</sequence>
<gene>
    <name evidence="1" type="ORF">CEXT_642741</name>
</gene>
<dbReference type="AlphaFoldDB" id="A0AAV4RDY5"/>
<protein>
    <submittedName>
        <fullName evidence="1">Uncharacterized protein</fullName>
    </submittedName>
</protein>
<dbReference type="Proteomes" id="UP001054945">
    <property type="component" value="Unassembled WGS sequence"/>
</dbReference>
<reference evidence="1 2" key="1">
    <citation type="submission" date="2021-06" db="EMBL/GenBank/DDBJ databases">
        <title>Caerostris extrusa draft genome.</title>
        <authorList>
            <person name="Kono N."/>
            <person name="Arakawa K."/>
        </authorList>
    </citation>
    <scope>NUCLEOTIDE SEQUENCE [LARGE SCALE GENOMIC DNA]</scope>
</reference>
<proteinExistence type="predicted"/>
<dbReference type="EMBL" id="BPLR01007723">
    <property type="protein sequence ID" value="GIY19171.1"/>
    <property type="molecule type" value="Genomic_DNA"/>
</dbReference>
<keyword evidence="2" id="KW-1185">Reference proteome</keyword>
<evidence type="ECO:0000313" key="2">
    <source>
        <dbReference type="Proteomes" id="UP001054945"/>
    </source>
</evidence>